<keyword evidence="4" id="KW-1185">Reference proteome</keyword>
<accession>A0A919NPS6</accession>
<protein>
    <recommendedName>
        <fullName evidence="2">GGDEF domain-containing protein</fullName>
    </recommendedName>
</protein>
<evidence type="ECO:0000259" key="2">
    <source>
        <dbReference type="PROSITE" id="PS50887"/>
    </source>
</evidence>
<proteinExistence type="predicted"/>
<dbReference type="Proteomes" id="UP000623608">
    <property type="component" value="Unassembled WGS sequence"/>
</dbReference>
<keyword evidence="1" id="KW-1133">Transmembrane helix</keyword>
<comment type="caution">
    <text evidence="3">The sequence shown here is derived from an EMBL/GenBank/DDBJ whole genome shotgun (WGS) entry which is preliminary data.</text>
</comment>
<dbReference type="Gene3D" id="3.30.70.270">
    <property type="match status" value="1"/>
</dbReference>
<feature type="transmembrane region" description="Helical" evidence="1">
    <location>
        <begin position="108"/>
        <end position="124"/>
    </location>
</feature>
<dbReference type="PANTHER" id="PTHR46663">
    <property type="entry name" value="DIGUANYLATE CYCLASE DGCT-RELATED"/>
    <property type="match status" value="1"/>
</dbReference>
<dbReference type="PANTHER" id="PTHR46663:SF4">
    <property type="entry name" value="DIGUANYLATE CYCLASE DGCT-RELATED"/>
    <property type="match status" value="1"/>
</dbReference>
<feature type="transmembrane region" description="Helical" evidence="1">
    <location>
        <begin position="160"/>
        <end position="180"/>
    </location>
</feature>
<feature type="transmembrane region" description="Helical" evidence="1">
    <location>
        <begin position="21"/>
        <end position="43"/>
    </location>
</feature>
<gene>
    <name evidence="3" type="ORF">Ate02nite_48230</name>
</gene>
<dbReference type="SMART" id="SM00267">
    <property type="entry name" value="GGDEF"/>
    <property type="match status" value="1"/>
</dbReference>
<reference evidence="3" key="1">
    <citation type="submission" date="2021-01" db="EMBL/GenBank/DDBJ databases">
        <title>Whole genome shotgun sequence of Actinoplanes tereljensis NBRC 105297.</title>
        <authorList>
            <person name="Komaki H."/>
            <person name="Tamura T."/>
        </authorList>
    </citation>
    <scope>NUCLEOTIDE SEQUENCE</scope>
    <source>
        <strain evidence="3">NBRC 105297</strain>
    </source>
</reference>
<dbReference type="AlphaFoldDB" id="A0A919NPS6"/>
<organism evidence="3 4">
    <name type="scientific">Paractinoplanes tereljensis</name>
    <dbReference type="NCBI Taxonomy" id="571912"/>
    <lineage>
        <taxon>Bacteria</taxon>
        <taxon>Bacillati</taxon>
        <taxon>Actinomycetota</taxon>
        <taxon>Actinomycetes</taxon>
        <taxon>Micromonosporales</taxon>
        <taxon>Micromonosporaceae</taxon>
        <taxon>Paractinoplanes</taxon>
    </lineage>
</organism>
<dbReference type="SUPFAM" id="SSF55073">
    <property type="entry name" value="Nucleotide cyclase"/>
    <property type="match status" value="1"/>
</dbReference>
<evidence type="ECO:0000313" key="4">
    <source>
        <dbReference type="Proteomes" id="UP000623608"/>
    </source>
</evidence>
<name>A0A919NPS6_9ACTN</name>
<dbReference type="EMBL" id="BOMY01000033">
    <property type="protein sequence ID" value="GIF22093.1"/>
    <property type="molecule type" value="Genomic_DNA"/>
</dbReference>
<sequence length="347" mass="37215">MLPGMEPSVLRKRRTLEAAAFVARGVGLVCTLIFVLGALGPASQHVPPTLRTSCILGLFLMACGNVLAAINYRRPDGPRYSTYSVIQVGVDTSTVMGIVVWAQGYNEQTAWPLLIIAIVVGAYRHRLAGSLVVWAVTSAGFAASMGLIPQPSLRHGELPTAVIIGLIVAVLSGIQGEAFARQVKELDLARQAMQHQAHHDHLTGLPNRDQVDQYAETQRGRSLAVLVLDLNGFKEVNDTRGHAVGDRLLQEIGHRLSGGLREGDLAGRIGGDEFIVLMPGADEHTAGELAARLREEIRRPVEIDGAPVAVGTSIGIACRPAGSARSLDDLTREADTAMYEDKAYARR</sequence>
<keyword evidence="1" id="KW-0472">Membrane</keyword>
<dbReference type="InterPro" id="IPR052163">
    <property type="entry name" value="DGC-Regulatory_Protein"/>
</dbReference>
<dbReference type="InterPro" id="IPR029787">
    <property type="entry name" value="Nucleotide_cyclase"/>
</dbReference>
<keyword evidence="1" id="KW-0812">Transmembrane</keyword>
<feature type="transmembrane region" description="Helical" evidence="1">
    <location>
        <begin position="131"/>
        <end position="148"/>
    </location>
</feature>
<dbReference type="InterPro" id="IPR043128">
    <property type="entry name" value="Rev_trsase/Diguanyl_cyclase"/>
</dbReference>
<evidence type="ECO:0000256" key="1">
    <source>
        <dbReference type="SAM" id="Phobius"/>
    </source>
</evidence>
<dbReference type="InterPro" id="IPR000160">
    <property type="entry name" value="GGDEF_dom"/>
</dbReference>
<dbReference type="PROSITE" id="PS50887">
    <property type="entry name" value="GGDEF"/>
    <property type="match status" value="1"/>
</dbReference>
<dbReference type="Pfam" id="PF00990">
    <property type="entry name" value="GGDEF"/>
    <property type="match status" value="1"/>
</dbReference>
<feature type="domain" description="GGDEF" evidence="2">
    <location>
        <begin position="221"/>
        <end position="347"/>
    </location>
</feature>
<dbReference type="CDD" id="cd01949">
    <property type="entry name" value="GGDEF"/>
    <property type="match status" value="1"/>
</dbReference>
<feature type="transmembrane region" description="Helical" evidence="1">
    <location>
        <begin position="49"/>
        <end position="70"/>
    </location>
</feature>
<evidence type="ECO:0000313" key="3">
    <source>
        <dbReference type="EMBL" id="GIF22093.1"/>
    </source>
</evidence>
<feature type="transmembrane region" description="Helical" evidence="1">
    <location>
        <begin position="82"/>
        <end position="102"/>
    </location>
</feature>
<dbReference type="NCBIfam" id="TIGR00254">
    <property type="entry name" value="GGDEF"/>
    <property type="match status" value="1"/>
</dbReference>